<dbReference type="EMBL" id="CM026428">
    <property type="protein sequence ID" value="KAG0566303.1"/>
    <property type="molecule type" value="Genomic_DNA"/>
</dbReference>
<evidence type="ECO:0000256" key="1">
    <source>
        <dbReference type="SAM" id="MobiDB-lite"/>
    </source>
</evidence>
<dbReference type="Pfam" id="PF13365">
    <property type="entry name" value="Trypsin_2"/>
    <property type="match status" value="1"/>
</dbReference>
<dbReference type="AlphaFoldDB" id="A0A8T0H4V2"/>
<evidence type="ECO:0000313" key="3">
    <source>
        <dbReference type="Proteomes" id="UP000822688"/>
    </source>
</evidence>
<protein>
    <submittedName>
        <fullName evidence="2">Uncharacterized protein</fullName>
    </submittedName>
</protein>
<organism evidence="2 3">
    <name type="scientific">Ceratodon purpureus</name>
    <name type="common">Fire moss</name>
    <name type="synonym">Dicranum purpureum</name>
    <dbReference type="NCBI Taxonomy" id="3225"/>
    <lineage>
        <taxon>Eukaryota</taxon>
        <taxon>Viridiplantae</taxon>
        <taxon>Streptophyta</taxon>
        <taxon>Embryophyta</taxon>
        <taxon>Bryophyta</taxon>
        <taxon>Bryophytina</taxon>
        <taxon>Bryopsida</taxon>
        <taxon>Dicranidae</taxon>
        <taxon>Pseudoditrichales</taxon>
        <taxon>Ditrichaceae</taxon>
        <taxon>Ceratodon</taxon>
    </lineage>
</organism>
<proteinExistence type="predicted"/>
<evidence type="ECO:0000313" key="2">
    <source>
        <dbReference type="EMBL" id="KAG0566303.1"/>
    </source>
</evidence>
<reference evidence="2" key="1">
    <citation type="submission" date="2020-06" db="EMBL/GenBank/DDBJ databases">
        <title>WGS assembly of Ceratodon purpureus strain R40.</title>
        <authorList>
            <person name="Carey S.B."/>
            <person name="Jenkins J."/>
            <person name="Shu S."/>
            <person name="Lovell J.T."/>
            <person name="Sreedasyam A."/>
            <person name="Maumus F."/>
            <person name="Tiley G.P."/>
            <person name="Fernandez-Pozo N."/>
            <person name="Barry K."/>
            <person name="Chen C."/>
            <person name="Wang M."/>
            <person name="Lipzen A."/>
            <person name="Daum C."/>
            <person name="Saski C.A."/>
            <person name="Payton A.C."/>
            <person name="Mcbreen J.C."/>
            <person name="Conrad R.E."/>
            <person name="Kollar L.M."/>
            <person name="Olsson S."/>
            <person name="Huttunen S."/>
            <person name="Landis J.B."/>
            <person name="Wickett N.J."/>
            <person name="Johnson M.G."/>
            <person name="Rensing S.A."/>
            <person name="Grimwood J."/>
            <person name="Schmutz J."/>
            <person name="Mcdaniel S.F."/>
        </authorList>
    </citation>
    <scope>NUCLEOTIDE SEQUENCE</scope>
    <source>
        <strain evidence="2">R40</strain>
    </source>
</reference>
<name>A0A8T0H4V2_CERPU</name>
<dbReference type="InterPro" id="IPR009003">
    <property type="entry name" value="Peptidase_S1_PA"/>
</dbReference>
<gene>
    <name evidence="2" type="ORF">KC19_7G053700</name>
</gene>
<keyword evidence="3" id="KW-1185">Reference proteome</keyword>
<sequence length="323" mass="36033">MVNILVGDVQMSHEGMITVTFGEKEIKFKKGTKDGKVLKYMAQMFPPQGVLVHAGEENLIVTSQEENLSQTEYIYQHSDVAISDTTGLDNKILQAVLRLQVVKKGELVTYGTVVIFNKKGMCLTANHCLEAARMRTKDKRLRVGDHQVEILARDADLDIACLQITDGDGIDFDFVSLGYMLFPHMKIHLISYPFMLKEEFMMSTPTVTHGQVASVLNPFQCSGDYTCFSNSSGGAVISNNKLIGIHTEATYLEEMKGKSNAEKLDFLERNRTHKSSHGIFVFASSIASFLVEHKLMSITRFPSSSSSHSFFSGHMVSSRQTRK</sequence>
<comment type="caution">
    <text evidence="2">The sequence shown here is derived from an EMBL/GenBank/DDBJ whole genome shotgun (WGS) entry which is preliminary data.</text>
</comment>
<feature type="region of interest" description="Disordered" evidence="1">
    <location>
        <begin position="304"/>
        <end position="323"/>
    </location>
</feature>
<accession>A0A8T0H4V2</accession>
<dbReference type="Gene3D" id="2.40.10.120">
    <property type="match status" value="1"/>
</dbReference>
<dbReference type="SUPFAM" id="SSF50494">
    <property type="entry name" value="Trypsin-like serine proteases"/>
    <property type="match status" value="1"/>
</dbReference>
<dbReference type="Proteomes" id="UP000822688">
    <property type="component" value="Chromosome 7"/>
</dbReference>